<sequence length="67" mass="7799">MFLCCRYHKQFHHGISSVSGNTFVDPIEKRTVDSNVVEGLCHQCGQWVVVSSAKRRNLVMWFRHAHK</sequence>
<dbReference type="Pfam" id="PF14616">
    <property type="entry name" value="Rua1_C"/>
    <property type="match status" value="1"/>
</dbReference>
<keyword evidence="3" id="KW-1185">Reference proteome</keyword>
<dbReference type="InterPro" id="IPR028012">
    <property type="entry name" value="Rua1_C"/>
</dbReference>
<dbReference type="EMBL" id="JAEFCI010004031">
    <property type="protein sequence ID" value="KAG5461199.1"/>
    <property type="molecule type" value="Genomic_DNA"/>
</dbReference>
<accession>A0A8H8DJU6</accession>
<name>A0A8H8DJU6_9FUNG</name>
<dbReference type="OrthoDB" id="5595379at2759"/>
<feature type="domain" description="Transcription regulator Rua1 C-terminal" evidence="1">
    <location>
        <begin position="7"/>
        <end position="67"/>
    </location>
</feature>
<evidence type="ECO:0000313" key="2">
    <source>
        <dbReference type="EMBL" id="KAG5461199.1"/>
    </source>
</evidence>
<reference evidence="2 3" key="1">
    <citation type="journal article" name="Sci. Rep.">
        <title>Genome-scale phylogenetic analyses confirm Olpidium as the closest living zoosporic fungus to the non-flagellated, terrestrial fungi.</title>
        <authorList>
            <person name="Chang Y."/>
            <person name="Rochon D."/>
            <person name="Sekimoto S."/>
            <person name="Wang Y."/>
            <person name="Chovatia M."/>
            <person name="Sandor L."/>
            <person name="Salamov A."/>
            <person name="Grigoriev I.V."/>
            <person name="Stajich J.E."/>
            <person name="Spatafora J.W."/>
        </authorList>
    </citation>
    <scope>NUCLEOTIDE SEQUENCE [LARGE SCALE GENOMIC DNA]</scope>
    <source>
        <strain evidence="2">S191</strain>
    </source>
</reference>
<evidence type="ECO:0000313" key="3">
    <source>
        <dbReference type="Proteomes" id="UP000673691"/>
    </source>
</evidence>
<dbReference type="AlphaFoldDB" id="A0A8H8DJU6"/>
<evidence type="ECO:0000259" key="1">
    <source>
        <dbReference type="Pfam" id="PF14616"/>
    </source>
</evidence>
<dbReference type="PANTHER" id="PTHR28125:SF3">
    <property type="entry name" value="TRANSCRIPTION REGULATOR RUA1 C-TERMINAL DOMAIN-CONTAINING PROTEIN"/>
    <property type="match status" value="1"/>
</dbReference>
<dbReference type="Proteomes" id="UP000673691">
    <property type="component" value="Unassembled WGS sequence"/>
</dbReference>
<protein>
    <recommendedName>
        <fullName evidence="1">Transcription regulator Rua1 C-terminal domain-containing protein</fullName>
    </recommendedName>
</protein>
<comment type="caution">
    <text evidence="2">The sequence shown here is derived from an EMBL/GenBank/DDBJ whole genome shotgun (WGS) entry which is preliminary data.</text>
</comment>
<dbReference type="PANTHER" id="PTHR28125">
    <property type="entry name" value="MEIOTIC EXPRESSION UP-REGULATED PROTEIN 26"/>
    <property type="match status" value="1"/>
</dbReference>
<organism evidence="2 3">
    <name type="scientific">Olpidium bornovanus</name>
    <dbReference type="NCBI Taxonomy" id="278681"/>
    <lineage>
        <taxon>Eukaryota</taxon>
        <taxon>Fungi</taxon>
        <taxon>Fungi incertae sedis</taxon>
        <taxon>Olpidiomycota</taxon>
        <taxon>Olpidiomycotina</taxon>
        <taxon>Olpidiomycetes</taxon>
        <taxon>Olpidiales</taxon>
        <taxon>Olpidiaceae</taxon>
        <taxon>Olpidium</taxon>
    </lineage>
</organism>
<proteinExistence type="predicted"/>
<gene>
    <name evidence="2" type="ORF">BJ554DRAFT_6641</name>
</gene>